<evidence type="ECO:0000256" key="2">
    <source>
        <dbReference type="ARBA" id="ARBA00022692"/>
    </source>
</evidence>
<dbReference type="PANTHER" id="PTHR33048">
    <property type="entry name" value="PTH11-LIKE INTEGRAL MEMBRANE PROTEIN (AFU_ORTHOLOGUE AFUA_5G11245)"/>
    <property type="match status" value="1"/>
</dbReference>
<evidence type="ECO:0000259" key="7">
    <source>
        <dbReference type="Pfam" id="PF20684"/>
    </source>
</evidence>
<feature type="transmembrane region" description="Helical" evidence="6">
    <location>
        <begin position="109"/>
        <end position="133"/>
    </location>
</feature>
<evidence type="ECO:0000256" key="3">
    <source>
        <dbReference type="ARBA" id="ARBA00022989"/>
    </source>
</evidence>
<comment type="subcellular location">
    <subcellularLocation>
        <location evidence="1">Membrane</location>
        <topology evidence="1">Multi-pass membrane protein</topology>
    </subcellularLocation>
</comment>
<dbReference type="GO" id="GO:0016020">
    <property type="term" value="C:membrane"/>
    <property type="evidence" value="ECO:0007669"/>
    <property type="project" value="UniProtKB-SubCell"/>
</dbReference>
<feature type="transmembrane region" description="Helical" evidence="6">
    <location>
        <begin position="67"/>
        <end position="89"/>
    </location>
</feature>
<sequence length="387" mass="43042">MATTTSDATPTPALLPPPGTMSNFDHPATSKGAMTIAIGVVIPLTTICFLLRMYVRIWVKRQWICEDWLSLMAWIGAITYCGTGAATMAHHGGEHEWDLTHAQVKEAYYWLYVARIHYGVAICVTKLAILCLYRRVFSGHPRSPFDVAVVVLSILLVLYYVATVTAKIWECIPRARAWDQFIPGHCIEVLMLVNVDGVFNALTDFIMVIMPLRVVWNLNMKVMKKIYVVLAFTFGMCAPAFSLVGSVVRLRGHKNPDKTWVQPQIIMWALAEIATGILCVSFPELGLLLRDGKRRPSVEASTGIREGRYREQDAAFNGVRHNPWTSGKRGGGGGGEYEHVELDEVRLINRPTNVVSVESGQMHQTRGRSSGDVEVTREVLVDSASIV</sequence>
<evidence type="ECO:0000256" key="1">
    <source>
        <dbReference type="ARBA" id="ARBA00004141"/>
    </source>
</evidence>
<feature type="transmembrane region" description="Helical" evidence="6">
    <location>
        <begin position="226"/>
        <end position="245"/>
    </location>
</feature>
<keyword evidence="3 6" id="KW-1133">Transmembrane helix</keyword>
<accession>A0AAD9SFC2</accession>
<keyword evidence="4 6" id="KW-0472">Membrane</keyword>
<dbReference type="EMBL" id="JAUJFL010000003">
    <property type="protein sequence ID" value="KAK2606860.1"/>
    <property type="molecule type" value="Genomic_DNA"/>
</dbReference>
<name>A0AAD9SFC2_PHOAM</name>
<dbReference type="AlphaFoldDB" id="A0AAD9SFC2"/>
<dbReference type="PANTHER" id="PTHR33048:SF47">
    <property type="entry name" value="INTEGRAL MEMBRANE PROTEIN-RELATED"/>
    <property type="match status" value="1"/>
</dbReference>
<dbReference type="InterPro" id="IPR052337">
    <property type="entry name" value="SAT4-like"/>
</dbReference>
<evidence type="ECO:0000313" key="9">
    <source>
        <dbReference type="Proteomes" id="UP001265746"/>
    </source>
</evidence>
<feature type="transmembrane region" description="Helical" evidence="6">
    <location>
        <begin position="33"/>
        <end position="55"/>
    </location>
</feature>
<feature type="transmembrane region" description="Helical" evidence="6">
    <location>
        <begin position="189"/>
        <end position="214"/>
    </location>
</feature>
<gene>
    <name evidence="8" type="ORF">N8I77_005583</name>
</gene>
<evidence type="ECO:0000313" key="8">
    <source>
        <dbReference type="EMBL" id="KAK2606860.1"/>
    </source>
</evidence>
<keyword evidence="2 6" id="KW-0812">Transmembrane</keyword>
<comment type="caution">
    <text evidence="8">The sequence shown here is derived from an EMBL/GenBank/DDBJ whole genome shotgun (WGS) entry which is preliminary data.</text>
</comment>
<dbReference type="Proteomes" id="UP001265746">
    <property type="component" value="Unassembled WGS sequence"/>
</dbReference>
<evidence type="ECO:0000256" key="6">
    <source>
        <dbReference type="SAM" id="Phobius"/>
    </source>
</evidence>
<protein>
    <recommendedName>
        <fullName evidence="7">Rhodopsin domain-containing protein</fullName>
    </recommendedName>
</protein>
<proteinExistence type="inferred from homology"/>
<dbReference type="Pfam" id="PF20684">
    <property type="entry name" value="Fung_rhodopsin"/>
    <property type="match status" value="1"/>
</dbReference>
<feature type="transmembrane region" description="Helical" evidence="6">
    <location>
        <begin position="145"/>
        <end position="169"/>
    </location>
</feature>
<dbReference type="InterPro" id="IPR049326">
    <property type="entry name" value="Rhodopsin_dom_fungi"/>
</dbReference>
<feature type="domain" description="Rhodopsin" evidence="7">
    <location>
        <begin position="51"/>
        <end position="290"/>
    </location>
</feature>
<keyword evidence="9" id="KW-1185">Reference proteome</keyword>
<evidence type="ECO:0000256" key="4">
    <source>
        <dbReference type="ARBA" id="ARBA00023136"/>
    </source>
</evidence>
<evidence type="ECO:0000256" key="5">
    <source>
        <dbReference type="ARBA" id="ARBA00038359"/>
    </source>
</evidence>
<comment type="similarity">
    <text evidence="5">Belongs to the SAT4 family.</text>
</comment>
<reference evidence="8" key="1">
    <citation type="submission" date="2023-06" db="EMBL/GenBank/DDBJ databases">
        <authorList>
            <person name="Noh H."/>
        </authorList>
    </citation>
    <scope>NUCLEOTIDE SEQUENCE</scope>
    <source>
        <strain evidence="8">DUCC20226</strain>
    </source>
</reference>
<organism evidence="8 9">
    <name type="scientific">Phomopsis amygdali</name>
    <name type="common">Fusicoccum amygdali</name>
    <dbReference type="NCBI Taxonomy" id="1214568"/>
    <lineage>
        <taxon>Eukaryota</taxon>
        <taxon>Fungi</taxon>
        <taxon>Dikarya</taxon>
        <taxon>Ascomycota</taxon>
        <taxon>Pezizomycotina</taxon>
        <taxon>Sordariomycetes</taxon>
        <taxon>Sordariomycetidae</taxon>
        <taxon>Diaporthales</taxon>
        <taxon>Diaporthaceae</taxon>
        <taxon>Diaporthe</taxon>
    </lineage>
</organism>
<feature type="transmembrane region" description="Helical" evidence="6">
    <location>
        <begin position="265"/>
        <end position="289"/>
    </location>
</feature>